<evidence type="ECO:0000313" key="2">
    <source>
        <dbReference type="EMBL" id="SPJ30331.1"/>
    </source>
</evidence>
<organism evidence="2 3">
    <name type="scientific">Falsiruegeria mediterranea M17</name>
    <dbReference type="NCBI Taxonomy" id="1200281"/>
    <lineage>
        <taxon>Bacteria</taxon>
        <taxon>Pseudomonadati</taxon>
        <taxon>Pseudomonadota</taxon>
        <taxon>Alphaproteobacteria</taxon>
        <taxon>Rhodobacterales</taxon>
        <taxon>Roseobacteraceae</taxon>
        <taxon>Falsiruegeria</taxon>
    </lineage>
</organism>
<name>A0A2R8CD80_9RHOB</name>
<gene>
    <name evidence="2" type="ORF">TRM7615_03864</name>
</gene>
<reference evidence="3" key="1">
    <citation type="submission" date="2018-03" db="EMBL/GenBank/DDBJ databases">
        <authorList>
            <person name="Rodrigo-Torres L."/>
            <person name="Arahal R. D."/>
            <person name="Lucena T."/>
        </authorList>
    </citation>
    <scope>NUCLEOTIDE SEQUENCE [LARGE SCALE GENOMIC DNA]</scope>
    <source>
        <strain evidence="3">CECT 7615</strain>
    </source>
</reference>
<proteinExistence type="predicted"/>
<accession>A0A2R8CD80</accession>
<evidence type="ECO:0000256" key="1">
    <source>
        <dbReference type="SAM" id="MobiDB-lite"/>
    </source>
</evidence>
<protein>
    <submittedName>
        <fullName evidence="2">Uncharacterized protein</fullName>
    </submittedName>
</protein>
<dbReference type="Proteomes" id="UP000244898">
    <property type="component" value="Unassembled WGS sequence"/>
</dbReference>
<keyword evidence="3" id="KW-1185">Reference proteome</keyword>
<dbReference type="AlphaFoldDB" id="A0A2R8CD80"/>
<feature type="region of interest" description="Disordered" evidence="1">
    <location>
        <begin position="67"/>
        <end position="89"/>
    </location>
</feature>
<evidence type="ECO:0000313" key="3">
    <source>
        <dbReference type="Proteomes" id="UP000244898"/>
    </source>
</evidence>
<sequence>MGFNGSNGARAGVECFAEPDPKEIKFQTNLIALPHPSDPDCVSLANGFGPGASPLARREVFLGSWSATSATRRAKRGPTQREDVFRQKH</sequence>
<dbReference type="EMBL" id="ONZG01000011">
    <property type="protein sequence ID" value="SPJ30331.1"/>
    <property type="molecule type" value="Genomic_DNA"/>
</dbReference>
<feature type="compositionally biased region" description="Basic and acidic residues" evidence="1">
    <location>
        <begin position="79"/>
        <end position="89"/>
    </location>
</feature>